<protein>
    <submittedName>
        <fullName evidence="1">Immunity 70 family protein</fullName>
    </submittedName>
</protein>
<accession>A0ABU9DMI3</accession>
<sequence length="139" mass="15901">MAVAFKAEFLYYVVGSGSFLHSFFSTIAYRLESKEWGSVYPILMKQLYDSKVESESLPELRNEVVRVREELKLFPPTDIIWDFDDLSKQPPWGDNISPEITSLSNYFVSSEGKDLFNLILMAIDEATEAGITLEITEFP</sequence>
<reference evidence="1 2" key="1">
    <citation type="submission" date="2024-04" db="EMBL/GenBank/DDBJ databases">
        <title>draft genome sequnece of Paenibacillus filicis.</title>
        <authorList>
            <person name="Kim D.-U."/>
        </authorList>
    </citation>
    <scope>NUCLEOTIDE SEQUENCE [LARGE SCALE GENOMIC DNA]</scope>
    <source>
        <strain evidence="1 2">KACC14197</strain>
    </source>
</reference>
<name>A0ABU9DMI3_9BACL</name>
<keyword evidence="2" id="KW-1185">Reference proteome</keyword>
<comment type="caution">
    <text evidence="1">The sequence shown here is derived from an EMBL/GenBank/DDBJ whole genome shotgun (WGS) entry which is preliminary data.</text>
</comment>
<dbReference type="InterPro" id="IPR028185">
    <property type="entry name" value="Imm70"/>
</dbReference>
<proteinExistence type="predicted"/>
<dbReference type="Pfam" id="PF15601">
    <property type="entry name" value="Imm70"/>
    <property type="match status" value="1"/>
</dbReference>
<evidence type="ECO:0000313" key="2">
    <source>
        <dbReference type="Proteomes" id="UP001469365"/>
    </source>
</evidence>
<dbReference type="Proteomes" id="UP001469365">
    <property type="component" value="Unassembled WGS sequence"/>
</dbReference>
<evidence type="ECO:0000313" key="1">
    <source>
        <dbReference type="EMBL" id="MEK8130061.1"/>
    </source>
</evidence>
<dbReference type="RefSeq" id="WP_341417192.1">
    <property type="nucleotide sequence ID" value="NZ_JBBPCC010000013.1"/>
</dbReference>
<organism evidence="1 2">
    <name type="scientific">Paenibacillus filicis</name>
    <dbReference type="NCBI Taxonomy" id="669464"/>
    <lineage>
        <taxon>Bacteria</taxon>
        <taxon>Bacillati</taxon>
        <taxon>Bacillota</taxon>
        <taxon>Bacilli</taxon>
        <taxon>Bacillales</taxon>
        <taxon>Paenibacillaceae</taxon>
        <taxon>Paenibacillus</taxon>
    </lineage>
</organism>
<gene>
    <name evidence="1" type="ORF">WMW72_19325</name>
</gene>
<dbReference type="EMBL" id="JBBPCC010000013">
    <property type="protein sequence ID" value="MEK8130061.1"/>
    <property type="molecule type" value="Genomic_DNA"/>
</dbReference>